<dbReference type="AlphaFoldDB" id="A0A9Q8QFE1"/>
<feature type="region of interest" description="Disordered" evidence="1">
    <location>
        <begin position="83"/>
        <end position="102"/>
    </location>
</feature>
<dbReference type="OrthoDB" id="3363286at2759"/>
<feature type="region of interest" description="Disordered" evidence="1">
    <location>
        <begin position="159"/>
        <end position="214"/>
    </location>
</feature>
<evidence type="ECO:0000313" key="3">
    <source>
        <dbReference type="Proteomes" id="UP000829364"/>
    </source>
</evidence>
<evidence type="ECO:0000256" key="1">
    <source>
        <dbReference type="SAM" id="MobiDB-lite"/>
    </source>
</evidence>
<organism evidence="2 3">
    <name type="scientific">Purpureocillium takamizusanense</name>
    <dbReference type="NCBI Taxonomy" id="2060973"/>
    <lineage>
        <taxon>Eukaryota</taxon>
        <taxon>Fungi</taxon>
        <taxon>Dikarya</taxon>
        <taxon>Ascomycota</taxon>
        <taxon>Pezizomycotina</taxon>
        <taxon>Sordariomycetes</taxon>
        <taxon>Hypocreomycetidae</taxon>
        <taxon>Hypocreales</taxon>
        <taxon>Ophiocordycipitaceae</taxon>
        <taxon>Purpureocillium</taxon>
    </lineage>
</organism>
<keyword evidence="3" id="KW-1185">Reference proteome</keyword>
<dbReference type="GeneID" id="72066160"/>
<dbReference type="RefSeq" id="XP_047841377.1">
    <property type="nucleotide sequence ID" value="XM_047985400.1"/>
</dbReference>
<evidence type="ECO:0008006" key="4">
    <source>
        <dbReference type="Google" id="ProtNLM"/>
    </source>
</evidence>
<name>A0A9Q8QFE1_9HYPO</name>
<protein>
    <recommendedName>
        <fullName evidence="4">Esterase-like protein</fullName>
    </recommendedName>
</protein>
<sequence>MMPSKTRRALATTAAGSLGALSRRWASYDSASLTSRNLAGKVDAGLGPSSDDNLPRLNQDRHTVETAIGHLPMSPLFDPAWMKSRRRQRKADPSKPVGRFRKKLAKNPFARALESPIRRCQYTTVLLPRYFLQDFELVTHPKTGTAWWAPGPLSFGKLAPEGSEAAANTDDDVNTPVSEAELPDQNLPAAMRPAGSPPEAPAPSARPRGPLTSYTLGRKSVVDSLGGKNKRYTSVLLAVRTGMAVAPNMRNPIWREDMGDVLLRMMRRLATDALVTCAIPAKASKGAMESLRPFSNWAEVDRTKPGGCVLWLPDDSCHPMRAAPFATLDVTDARYNQKMVIYNMPWLLGNLEFERLKRESHTFRGHQIVVLRHGRSNAVMQLHLLLWRLQGYLAQPQDVE</sequence>
<evidence type="ECO:0000313" key="2">
    <source>
        <dbReference type="EMBL" id="UNI17896.1"/>
    </source>
</evidence>
<accession>A0A9Q8QFE1</accession>
<dbReference type="EMBL" id="CP086356">
    <property type="protein sequence ID" value="UNI17896.1"/>
    <property type="molecule type" value="Genomic_DNA"/>
</dbReference>
<gene>
    <name evidence="2" type="ORF">JDV02_004205</name>
</gene>
<dbReference type="KEGG" id="ptkz:JDV02_004205"/>
<reference evidence="2" key="1">
    <citation type="submission" date="2021-11" db="EMBL/GenBank/DDBJ databases">
        <title>Purpureocillium_takamizusanense_genome.</title>
        <authorList>
            <person name="Nguyen N.-H."/>
        </authorList>
    </citation>
    <scope>NUCLEOTIDE SEQUENCE</scope>
    <source>
        <strain evidence="2">PT3</strain>
    </source>
</reference>
<proteinExistence type="predicted"/>
<dbReference type="Proteomes" id="UP000829364">
    <property type="component" value="Chromosome 3"/>
</dbReference>